<organism evidence="7 8">
    <name type="scientific">Corynebacterium pseudotuberculosis 258</name>
    <dbReference type="NCBI Taxonomy" id="1168865"/>
    <lineage>
        <taxon>Bacteria</taxon>
        <taxon>Bacillati</taxon>
        <taxon>Actinomycetota</taxon>
        <taxon>Actinomycetes</taxon>
        <taxon>Mycobacteriales</taxon>
        <taxon>Corynebacteriaceae</taxon>
        <taxon>Corynebacterium</taxon>
    </lineage>
</organism>
<dbReference type="NCBIfam" id="TIGR00707">
    <property type="entry name" value="argD"/>
    <property type="match status" value="1"/>
</dbReference>
<evidence type="ECO:0000256" key="1">
    <source>
        <dbReference type="ARBA" id="ARBA00022571"/>
    </source>
</evidence>
<dbReference type="InterPro" id="IPR015424">
    <property type="entry name" value="PyrdxlP-dep_Trfase"/>
</dbReference>
<dbReference type="HAMAP" id="MF_01107">
    <property type="entry name" value="ArgD_aminotrans_3"/>
    <property type="match status" value="1"/>
</dbReference>
<dbReference type="Pfam" id="PF00202">
    <property type="entry name" value="Aminotran_3"/>
    <property type="match status" value="1"/>
</dbReference>
<name>A0AAU8PQ18_CORPS</name>
<accession>A0AAU8PQ18</accession>
<dbReference type="Gene3D" id="3.40.640.10">
    <property type="entry name" value="Type I PLP-dependent aspartate aminotransferase-like (Major domain)"/>
    <property type="match status" value="1"/>
</dbReference>
<dbReference type="AlphaFoldDB" id="A0AAU8PQ18"/>
<feature type="binding site" evidence="6">
    <location>
        <position position="300"/>
    </location>
    <ligand>
        <name>pyridoxal 5'-phosphate</name>
        <dbReference type="ChEBI" id="CHEBI:597326"/>
    </ligand>
</feature>
<dbReference type="CDD" id="cd00610">
    <property type="entry name" value="OAT_like"/>
    <property type="match status" value="1"/>
</dbReference>
<dbReference type="InterPro" id="IPR050103">
    <property type="entry name" value="Class-III_PLP-dep_AT"/>
</dbReference>
<dbReference type="PANTHER" id="PTHR11986:SF79">
    <property type="entry name" value="ACETYLORNITHINE AMINOTRANSFERASE, MITOCHONDRIAL"/>
    <property type="match status" value="1"/>
</dbReference>
<feature type="binding site" evidence="6">
    <location>
        <position position="299"/>
    </location>
    <ligand>
        <name>N(2)-acetyl-L-ornithine</name>
        <dbReference type="ChEBI" id="CHEBI:57805"/>
    </ligand>
</feature>
<comment type="pathway">
    <text evidence="6">Amino-acid biosynthesis; L-arginine biosynthesis; N(2)-acetyl-L-ornithine from L-glutamate: step 4/4.</text>
</comment>
<dbReference type="InterPro" id="IPR015422">
    <property type="entry name" value="PyrdxlP-dep_Trfase_small"/>
</dbReference>
<keyword evidence="5 6" id="KW-0663">Pyridoxal phosphate</keyword>
<evidence type="ECO:0000256" key="6">
    <source>
        <dbReference type="HAMAP-Rule" id="MF_01107"/>
    </source>
</evidence>
<dbReference type="GO" id="GO:0030170">
    <property type="term" value="F:pyridoxal phosphate binding"/>
    <property type="evidence" value="ECO:0007669"/>
    <property type="project" value="InterPro"/>
</dbReference>
<dbReference type="Gene3D" id="3.90.1150.10">
    <property type="entry name" value="Aspartate Aminotransferase, domain 1"/>
    <property type="match status" value="1"/>
</dbReference>
<protein>
    <recommendedName>
        <fullName evidence="6">Acetylornithine aminotransferase</fullName>
        <shortName evidence="6">ACOAT</shortName>
        <ecNumber evidence="6">2.6.1.11</ecNumber>
    </recommendedName>
</protein>
<feature type="binding site" evidence="6">
    <location>
        <begin position="128"/>
        <end position="129"/>
    </location>
    <ligand>
        <name>pyridoxal 5'-phosphate</name>
        <dbReference type="ChEBI" id="CHEBI:597326"/>
    </ligand>
</feature>
<dbReference type="Proteomes" id="UP000006465">
    <property type="component" value="Chromosome"/>
</dbReference>
<dbReference type="PROSITE" id="PS00600">
    <property type="entry name" value="AA_TRANSFER_CLASS_3"/>
    <property type="match status" value="1"/>
</dbReference>
<keyword evidence="6" id="KW-0963">Cytoplasm</keyword>
<dbReference type="EC" id="2.6.1.11" evidence="6"/>
<dbReference type="GO" id="GO:0006526">
    <property type="term" value="P:L-arginine biosynthetic process"/>
    <property type="evidence" value="ECO:0007669"/>
    <property type="project" value="UniProtKB-UniRule"/>
</dbReference>
<dbReference type="InterPro" id="IPR015421">
    <property type="entry name" value="PyrdxlP-dep_Trfase_major"/>
</dbReference>
<reference evidence="7 8" key="1">
    <citation type="journal article" date="2013" name="J. Biotechnol.">
        <title>Genome sequence of Corynebacterium pseudotuberculosis biovar equi strain 258 and prediction of antigenic targets to improve biotechnological vaccine production.</title>
        <authorList>
            <person name="Soares S.C."/>
            <person name="Trost E."/>
            <person name="Ramos R.T."/>
            <person name="Carneiro A.R."/>
            <person name="Santos A.R."/>
            <person name="Pinto A.C."/>
            <person name="Barbosa E."/>
            <person name="Aburjaile F."/>
            <person name="Ali A."/>
            <person name="Diniz C.A."/>
            <person name="Hassan S.S."/>
            <person name="Fiaux K."/>
            <person name="Guimaraes L.C."/>
            <person name="Bakhtiar S.M."/>
            <person name="Pereira U."/>
            <person name="Almeida S.S."/>
            <person name="Abreu V.A."/>
            <person name="Rocha F.S."/>
            <person name="Dorella F.A."/>
            <person name="Miyoshi A."/>
            <person name="Silva A."/>
            <person name="Azevedo V."/>
            <person name="Tauch A."/>
        </authorList>
    </citation>
    <scope>NUCLEOTIDE SEQUENCE [LARGE SCALE GENOMIC DNA]</scope>
    <source>
        <strain evidence="7 8">258</strain>
    </source>
</reference>
<dbReference type="GO" id="GO:0003992">
    <property type="term" value="F:N2-acetyl-L-ornithine:2-oxoglutarate 5-aminotransferase activity"/>
    <property type="evidence" value="ECO:0007669"/>
    <property type="project" value="UniProtKB-UniRule"/>
</dbReference>
<keyword evidence="4 6" id="KW-0808">Transferase</keyword>
<evidence type="ECO:0000313" key="7">
    <source>
        <dbReference type="EMBL" id="AFK16602.1"/>
    </source>
</evidence>
<keyword evidence="3 6" id="KW-0028">Amino-acid biosynthesis</keyword>
<comment type="similarity">
    <text evidence="6">Belongs to the class-III pyridoxal-phosphate-dependent aminotransferase family. ArgD subfamily.</text>
</comment>
<gene>
    <name evidence="6" type="primary">argD</name>
    <name evidence="7" type="ORF">CP258_04970</name>
</gene>
<dbReference type="RefSeq" id="WP_014523267.1">
    <property type="nucleotide sequence ID" value="NC_017945.3"/>
</dbReference>
<comment type="miscellaneous">
    <text evidence="6">May also have succinyldiaminopimelate aminotransferase activity, thus carrying out the corresponding step in lysine biosynthesis.</text>
</comment>
<proteinExistence type="inferred from homology"/>
<dbReference type="PANTHER" id="PTHR11986">
    <property type="entry name" value="AMINOTRANSFERASE CLASS III"/>
    <property type="match status" value="1"/>
</dbReference>
<evidence type="ECO:0000313" key="8">
    <source>
        <dbReference type="Proteomes" id="UP000006465"/>
    </source>
</evidence>
<dbReference type="EMBL" id="CP003540">
    <property type="protein sequence ID" value="AFK16602.1"/>
    <property type="molecule type" value="Genomic_DNA"/>
</dbReference>
<feature type="binding site" evidence="6">
    <location>
        <begin position="242"/>
        <end position="245"/>
    </location>
    <ligand>
        <name>pyridoxal 5'-phosphate</name>
        <dbReference type="ChEBI" id="CHEBI:597326"/>
    </ligand>
</feature>
<evidence type="ECO:0000256" key="3">
    <source>
        <dbReference type="ARBA" id="ARBA00022605"/>
    </source>
</evidence>
<evidence type="ECO:0000256" key="5">
    <source>
        <dbReference type="ARBA" id="ARBA00022898"/>
    </source>
</evidence>
<feature type="binding site" evidence="6">
    <location>
        <position position="154"/>
    </location>
    <ligand>
        <name>pyridoxal 5'-phosphate</name>
        <dbReference type="ChEBI" id="CHEBI:597326"/>
    </ligand>
</feature>
<sequence>MEKENTRHAEKHAEHHSAQAKWPDVLMNTYGTPTLELVDGDGAIVVDSLGREHIDLLAGIAVNSLGYGHPAITEAVTAQVQSFSHVSNLFASAPVVNAAEKIIQRFSQYQPHSEAVASDSRVFFCNSGTEANEAAFKLARLSGRSRILAAQHGFHGRTMGALALTGQPEKQLPFEPLPAGVEFYPYGDIDYLRKLVDVNPQNVAAIFLEPIQGETGVIPAPSGFLQEVRSLCTNNGILMVVDEVQTGVGRTGDFFAFQHEGVLPDVVTMAKGLGGGLPIGACVAHGKAKDLFVPGTHGTTFGGNPVACAAAGAVLSVIDEDFVTNVRVKGNLLKDKLSDLKFVDQVRGRGLMLGVVLKQPVAKVAVQRAAEFGLILNAPSEFVLRITPPLVITDEQIVDAVDRIERLLDFLTTPTQ</sequence>
<comment type="catalytic activity">
    <reaction evidence="6">
        <text>N(2)-acetyl-L-ornithine + 2-oxoglutarate = N-acetyl-L-glutamate 5-semialdehyde + L-glutamate</text>
        <dbReference type="Rhea" id="RHEA:18049"/>
        <dbReference type="ChEBI" id="CHEBI:16810"/>
        <dbReference type="ChEBI" id="CHEBI:29123"/>
        <dbReference type="ChEBI" id="CHEBI:29985"/>
        <dbReference type="ChEBI" id="CHEBI:57805"/>
        <dbReference type="EC" id="2.6.1.11"/>
    </reaction>
</comment>
<dbReference type="PIRSF" id="PIRSF000521">
    <property type="entry name" value="Transaminase_4ab_Lys_Orn"/>
    <property type="match status" value="1"/>
</dbReference>
<dbReference type="InterPro" id="IPR049704">
    <property type="entry name" value="Aminotrans_3_PPA_site"/>
</dbReference>
<dbReference type="InterPro" id="IPR005814">
    <property type="entry name" value="Aminotrans_3"/>
</dbReference>
<dbReference type="GO" id="GO:0005737">
    <property type="term" value="C:cytoplasm"/>
    <property type="evidence" value="ECO:0007669"/>
    <property type="project" value="UniProtKB-SubCell"/>
</dbReference>
<dbReference type="SUPFAM" id="SSF53383">
    <property type="entry name" value="PLP-dependent transferases"/>
    <property type="match status" value="1"/>
</dbReference>
<comment type="cofactor">
    <cofactor evidence="6">
        <name>pyridoxal 5'-phosphate</name>
        <dbReference type="ChEBI" id="CHEBI:597326"/>
    </cofactor>
    <text evidence="6">Binds 1 pyridoxal phosphate per subunit.</text>
</comment>
<dbReference type="NCBIfam" id="NF002874">
    <property type="entry name" value="PRK03244.1"/>
    <property type="match status" value="1"/>
</dbReference>
<keyword evidence="2 6" id="KW-0032">Aminotransferase</keyword>
<dbReference type="GO" id="GO:0042802">
    <property type="term" value="F:identical protein binding"/>
    <property type="evidence" value="ECO:0007669"/>
    <property type="project" value="TreeGrafter"/>
</dbReference>
<feature type="modified residue" description="N6-(pyridoxal phosphate)lysine" evidence="6">
    <location>
        <position position="271"/>
    </location>
</feature>
<evidence type="ECO:0000256" key="4">
    <source>
        <dbReference type="ARBA" id="ARBA00022679"/>
    </source>
</evidence>
<comment type="subunit">
    <text evidence="6">Homodimer.</text>
</comment>
<dbReference type="KEGG" id="coe:CP258_04970"/>
<dbReference type="FunFam" id="3.40.640.10:FF:000004">
    <property type="entry name" value="Acetylornithine aminotransferase"/>
    <property type="match status" value="1"/>
</dbReference>
<comment type="subcellular location">
    <subcellularLocation>
        <location evidence="6">Cytoplasm</location>
    </subcellularLocation>
</comment>
<keyword evidence="1 6" id="KW-0055">Arginine biosynthesis</keyword>
<dbReference type="InterPro" id="IPR004636">
    <property type="entry name" value="AcOrn/SuccOrn_fam"/>
</dbReference>
<evidence type="ECO:0000256" key="2">
    <source>
        <dbReference type="ARBA" id="ARBA00022576"/>
    </source>
</evidence>
<feature type="binding site" evidence="6">
    <location>
        <position position="157"/>
    </location>
    <ligand>
        <name>N(2)-acetyl-L-ornithine</name>
        <dbReference type="ChEBI" id="CHEBI:57805"/>
    </ligand>
</feature>